<evidence type="ECO:0000313" key="2">
    <source>
        <dbReference type="EMBL" id="QES54245.1"/>
    </source>
</evidence>
<dbReference type="RefSeq" id="WP_150257019.1">
    <property type="nucleotide sequence ID" value="NZ_CP029189.1"/>
</dbReference>
<proteinExistence type="predicted"/>
<dbReference type="GO" id="GO:0140359">
    <property type="term" value="F:ABC-type transporter activity"/>
    <property type="evidence" value="ECO:0007669"/>
    <property type="project" value="InterPro"/>
</dbReference>
<sequence length="344" mass="37203">MIWLTWRQYRVQTLAALAVLAALAIFLLVTGLQMREVYDSTVAGCGSDCESARNALVVEYQTLTYYVTSLLLAAPGIIGIFWGAPLIARELETGTHRLVWNQSITRGRWLLVKLGGVGLVAVAVTGVLSLLVTWWASPIDRVNLDRFTALMFSGRGIVPLGYAAFAFTLGAAAGLLIRRTVPAMAVTLVAFVAVQILVPYAIRPHFVTPEHTDVALSSLVTAPVGGGEESGAPKDGWNANHIQLKGTGDDAHLRIGVLRPGVWVVSDLGAVLDSSGQEVRGADGCAEPKTDPFACFATSKHHIEVDYQPADRYWTFQWIETGIFLALSGLLAGFCAWWLRRRAA</sequence>
<feature type="transmembrane region" description="Helical" evidence="1">
    <location>
        <begin position="63"/>
        <end position="88"/>
    </location>
</feature>
<feature type="transmembrane region" description="Helical" evidence="1">
    <location>
        <begin position="109"/>
        <end position="136"/>
    </location>
</feature>
<keyword evidence="1" id="KW-1133">Transmembrane helix</keyword>
<accession>A0A5P2DGF7</accession>
<feature type="transmembrane region" description="Helical" evidence="1">
    <location>
        <begin position="184"/>
        <end position="202"/>
    </location>
</feature>
<dbReference type="EMBL" id="CP029189">
    <property type="protein sequence ID" value="QES54245.1"/>
    <property type="molecule type" value="Genomic_DNA"/>
</dbReference>
<feature type="transmembrane region" description="Helical" evidence="1">
    <location>
        <begin position="318"/>
        <end position="339"/>
    </location>
</feature>
<keyword evidence="1" id="KW-0472">Membrane</keyword>
<reference evidence="2 3" key="1">
    <citation type="submission" date="2018-05" db="EMBL/GenBank/DDBJ databases">
        <title>Streptomyces venezuelae.</title>
        <authorList>
            <person name="Kim W."/>
            <person name="Lee N."/>
            <person name="Cho B.-K."/>
        </authorList>
    </citation>
    <scope>NUCLEOTIDE SEQUENCE [LARGE SCALE GENOMIC DNA]</scope>
    <source>
        <strain evidence="2 3">ATCC 21018</strain>
    </source>
</reference>
<feature type="transmembrane region" description="Helical" evidence="1">
    <location>
        <begin position="12"/>
        <end position="32"/>
    </location>
</feature>
<protein>
    <submittedName>
        <fullName evidence="2">Transporter</fullName>
    </submittedName>
</protein>
<gene>
    <name evidence="2" type="ORF">DEJ51_08315</name>
</gene>
<name>A0A5P2DGF7_STRVZ</name>
<feature type="transmembrane region" description="Helical" evidence="1">
    <location>
        <begin position="156"/>
        <end position="177"/>
    </location>
</feature>
<dbReference type="OrthoDB" id="3579673at2"/>
<keyword evidence="1" id="KW-0812">Transmembrane</keyword>
<dbReference type="GO" id="GO:0005886">
    <property type="term" value="C:plasma membrane"/>
    <property type="evidence" value="ECO:0007669"/>
    <property type="project" value="UniProtKB-SubCell"/>
</dbReference>
<dbReference type="Proteomes" id="UP000324101">
    <property type="component" value="Chromosome"/>
</dbReference>
<dbReference type="Pfam" id="PF12679">
    <property type="entry name" value="ABC2_membrane_2"/>
    <property type="match status" value="1"/>
</dbReference>
<evidence type="ECO:0000256" key="1">
    <source>
        <dbReference type="SAM" id="Phobius"/>
    </source>
</evidence>
<dbReference type="AlphaFoldDB" id="A0A5P2DGF7"/>
<evidence type="ECO:0000313" key="3">
    <source>
        <dbReference type="Proteomes" id="UP000324101"/>
    </source>
</evidence>
<organism evidence="2 3">
    <name type="scientific">Streptomyces venezuelae</name>
    <dbReference type="NCBI Taxonomy" id="54571"/>
    <lineage>
        <taxon>Bacteria</taxon>
        <taxon>Bacillati</taxon>
        <taxon>Actinomycetota</taxon>
        <taxon>Actinomycetes</taxon>
        <taxon>Kitasatosporales</taxon>
        <taxon>Streptomycetaceae</taxon>
        <taxon>Streptomyces</taxon>
    </lineage>
</organism>